<accession>A0A7W8VA03</accession>
<dbReference type="EC" id="1.15.1.1" evidence="2 6"/>
<dbReference type="PRINTS" id="PR01703">
    <property type="entry name" value="MNSODISMTASE"/>
</dbReference>
<dbReference type="PANTHER" id="PTHR11404:SF6">
    <property type="entry name" value="SUPEROXIDE DISMUTASE [MN], MITOCHONDRIAL"/>
    <property type="match status" value="1"/>
</dbReference>
<feature type="binding site" evidence="5">
    <location>
        <position position="68"/>
    </location>
    <ligand>
        <name>Mn(2+)</name>
        <dbReference type="ChEBI" id="CHEBI:29035"/>
    </ligand>
</feature>
<dbReference type="FunFam" id="3.55.40.20:FF:000004">
    <property type="entry name" value="Superoxide dismutase [Fe]"/>
    <property type="match status" value="1"/>
</dbReference>
<dbReference type="Pfam" id="PF00081">
    <property type="entry name" value="Sod_Fe_N"/>
    <property type="match status" value="1"/>
</dbReference>
<dbReference type="Proteomes" id="UP000592780">
    <property type="component" value="Unassembled WGS sequence"/>
</dbReference>
<protein>
    <recommendedName>
        <fullName evidence="2 6">Superoxide dismutase</fullName>
        <ecNumber evidence="2 6">1.15.1.1</ecNumber>
    </recommendedName>
</protein>
<evidence type="ECO:0000256" key="5">
    <source>
        <dbReference type="PIRSR" id="PIRSR000349-1"/>
    </source>
</evidence>
<comment type="function">
    <text evidence="6">Destroys radicals which are normally produced within the cells and which are toxic to biological systems.</text>
</comment>
<dbReference type="Pfam" id="PF02777">
    <property type="entry name" value="Sod_Fe_C"/>
    <property type="match status" value="1"/>
</dbReference>
<evidence type="ECO:0000256" key="3">
    <source>
        <dbReference type="ARBA" id="ARBA00022723"/>
    </source>
</evidence>
<evidence type="ECO:0000259" key="8">
    <source>
        <dbReference type="Pfam" id="PF02777"/>
    </source>
</evidence>
<dbReference type="GO" id="GO:0004784">
    <property type="term" value="F:superoxide dismutase activity"/>
    <property type="evidence" value="ECO:0007669"/>
    <property type="project" value="UniProtKB-EC"/>
</dbReference>
<evidence type="ECO:0000256" key="2">
    <source>
        <dbReference type="ARBA" id="ARBA00012682"/>
    </source>
</evidence>
<dbReference type="InterPro" id="IPR006311">
    <property type="entry name" value="TAT_signal"/>
</dbReference>
<dbReference type="InterPro" id="IPR036314">
    <property type="entry name" value="SOD_C_sf"/>
</dbReference>
<dbReference type="AlphaFoldDB" id="A0A7W8VA03"/>
<keyword evidence="3 5" id="KW-0479">Metal-binding</keyword>
<dbReference type="PANTHER" id="PTHR11404">
    <property type="entry name" value="SUPEROXIDE DISMUTASE 2"/>
    <property type="match status" value="1"/>
</dbReference>
<dbReference type="NCBIfam" id="TIGR01409">
    <property type="entry name" value="TAT_signal_seq"/>
    <property type="match status" value="1"/>
</dbReference>
<feature type="binding site" evidence="5">
    <location>
        <position position="199"/>
    </location>
    <ligand>
        <name>Mn(2+)</name>
        <dbReference type="ChEBI" id="CHEBI:29035"/>
    </ligand>
</feature>
<dbReference type="InterPro" id="IPR019833">
    <property type="entry name" value="Mn/Fe_SOD_BS"/>
</dbReference>
<dbReference type="InterPro" id="IPR036324">
    <property type="entry name" value="Mn/Fe_SOD_N_sf"/>
</dbReference>
<comment type="catalytic activity">
    <reaction evidence="6">
        <text>2 superoxide + 2 H(+) = H2O2 + O2</text>
        <dbReference type="Rhea" id="RHEA:20696"/>
        <dbReference type="ChEBI" id="CHEBI:15378"/>
        <dbReference type="ChEBI" id="CHEBI:15379"/>
        <dbReference type="ChEBI" id="CHEBI:16240"/>
        <dbReference type="ChEBI" id="CHEBI:18421"/>
        <dbReference type="EC" id="1.15.1.1"/>
    </reaction>
</comment>
<comment type="similarity">
    <text evidence="1 6">Belongs to the iron/manganese superoxide dismutase family.</text>
</comment>
<proteinExistence type="inferred from homology"/>
<evidence type="ECO:0000256" key="6">
    <source>
        <dbReference type="RuleBase" id="RU000414"/>
    </source>
</evidence>
<feature type="domain" description="Manganese/iron superoxide dismutase N-terminal" evidence="7">
    <location>
        <begin position="43"/>
        <end position="123"/>
    </location>
</feature>
<evidence type="ECO:0000256" key="1">
    <source>
        <dbReference type="ARBA" id="ARBA00008714"/>
    </source>
</evidence>
<dbReference type="InterPro" id="IPR001189">
    <property type="entry name" value="Mn/Fe_SOD"/>
</dbReference>
<keyword evidence="4 6" id="KW-0560">Oxidoreductase</keyword>
<dbReference type="RefSeq" id="WP_260185937.1">
    <property type="nucleotide sequence ID" value="NZ_JACHDD010000012.1"/>
</dbReference>
<sequence length="243" mass="26855">MATRRDFIQQAGLAGAGVMLATTGAGATETAGYMDRLTDANGKYEAAPLPFAYDALEPHIDARTVELHYTFHHKPAATAANKAEESLAKARESNDFALVKYYAKELAYQLSSHILHTVYWTSISGKGGEPSGAFAKAIDRDFGSYAKFKAQLLAATAAVEASGWGIVGYHPTTDRTMILQCENHQKLTAWGIQPLLVLDVFEHAYYLKYQNKRAEYLNQLMSLLNWDNAALRLQTAQMSRRQS</sequence>
<dbReference type="Gene3D" id="1.10.287.990">
    <property type="entry name" value="Fe,Mn superoxide dismutase (SOD) domain"/>
    <property type="match status" value="1"/>
</dbReference>
<reference evidence="9 10" key="1">
    <citation type="submission" date="2020-08" db="EMBL/GenBank/DDBJ databases">
        <title>Genomic Encyclopedia of Type Strains, Phase IV (KMG-V): Genome sequencing to study the core and pangenomes of soil and plant-associated prokaryotes.</title>
        <authorList>
            <person name="Whitman W."/>
        </authorList>
    </citation>
    <scope>NUCLEOTIDE SEQUENCE [LARGE SCALE GENOMIC DNA]</scope>
    <source>
        <strain evidence="9 10">JPY158</strain>
    </source>
</reference>
<dbReference type="InterPro" id="IPR050265">
    <property type="entry name" value="Fe/Mn_Superoxide_Dismutase"/>
</dbReference>
<dbReference type="InterPro" id="IPR019832">
    <property type="entry name" value="Mn/Fe_SOD_C"/>
</dbReference>
<keyword evidence="10" id="KW-1185">Reference proteome</keyword>
<feature type="binding site" evidence="5">
    <location>
        <position position="116"/>
    </location>
    <ligand>
        <name>Mn(2+)</name>
        <dbReference type="ChEBI" id="CHEBI:29035"/>
    </ligand>
</feature>
<dbReference type="InterPro" id="IPR019546">
    <property type="entry name" value="TAT_signal_bac_arc"/>
</dbReference>
<dbReference type="PROSITE" id="PS51318">
    <property type="entry name" value="TAT"/>
    <property type="match status" value="1"/>
</dbReference>
<dbReference type="SUPFAM" id="SSF46609">
    <property type="entry name" value="Fe,Mn superoxide dismutase (SOD), N-terminal domain"/>
    <property type="match status" value="1"/>
</dbReference>
<dbReference type="Gene3D" id="3.55.40.20">
    <property type="entry name" value="Iron/manganese superoxide dismutase, C-terminal domain"/>
    <property type="match status" value="1"/>
</dbReference>
<organism evidence="9 10">
    <name type="scientific">Paraburkholderia atlantica</name>
    <dbReference type="NCBI Taxonomy" id="2654982"/>
    <lineage>
        <taxon>Bacteria</taxon>
        <taxon>Pseudomonadati</taxon>
        <taxon>Pseudomonadota</taxon>
        <taxon>Betaproteobacteria</taxon>
        <taxon>Burkholderiales</taxon>
        <taxon>Burkholderiaceae</taxon>
        <taxon>Paraburkholderia</taxon>
    </lineage>
</organism>
<gene>
    <name evidence="9" type="ORF">HDG40_006507</name>
</gene>
<evidence type="ECO:0000259" key="7">
    <source>
        <dbReference type="Pfam" id="PF00081"/>
    </source>
</evidence>
<dbReference type="InterPro" id="IPR019831">
    <property type="entry name" value="Mn/Fe_SOD_N"/>
</dbReference>
<dbReference type="EMBL" id="JACHDD010000012">
    <property type="protein sequence ID" value="MBB5428320.1"/>
    <property type="molecule type" value="Genomic_DNA"/>
</dbReference>
<dbReference type="SUPFAM" id="SSF54719">
    <property type="entry name" value="Fe,Mn superoxide dismutase (SOD), C-terminal domain"/>
    <property type="match status" value="1"/>
</dbReference>
<feature type="binding site" evidence="5">
    <location>
        <position position="203"/>
    </location>
    <ligand>
        <name>Mn(2+)</name>
        <dbReference type="ChEBI" id="CHEBI:29035"/>
    </ligand>
</feature>
<evidence type="ECO:0000313" key="10">
    <source>
        <dbReference type="Proteomes" id="UP000592780"/>
    </source>
</evidence>
<evidence type="ECO:0000313" key="9">
    <source>
        <dbReference type="EMBL" id="MBB5428320.1"/>
    </source>
</evidence>
<evidence type="ECO:0000256" key="4">
    <source>
        <dbReference type="ARBA" id="ARBA00023002"/>
    </source>
</evidence>
<comment type="caution">
    <text evidence="9">The sequence shown here is derived from an EMBL/GenBank/DDBJ whole genome shotgun (WGS) entry which is preliminary data.</text>
</comment>
<dbReference type="PIRSF" id="PIRSF000349">
    <property type="entry name" value="SODismutase"/>
    <property type="match status" value="1"/>
</dbReference>
<dbReference type="GO" id="GO:0046872">
    <property type="term" value="F:metal ion binding"/>
    <property type="evidence" value="ECO:0007669"/>
    <property type="project" value="UniProtKB-KW"/>
</dbReference>
<name>A0A7W8VA03_PARAM</name>
<feature type="domain" description="Manganese/iron superoxide dismutase C-terminal" evidence="8">
    <location>
        <begin position="130"/>
        <end position="230"/>
    </location>
</feature>
<dbReference type="PROSITE" id="PS00088">
    <property type="entry name" value="SOD_MN"/>
    <property type="match status" value="1"/>
</dbReference>